<evidence type="ECO:0000256" key="14">
    <source>
        <dbReference type="ARBA" id="ARBA00030398"/>
    </source>
</evidence>
<dbReference type="UniPathway" id="UPA00219"/>
<comment type="subcellular location">
    <subcellularLocation>
        <location evidence="2 17 18">Cytoplasm</location>
    </subcellularLocation>
</comment>
<proteinExistence type="inferred from homology"/>
<name>A0A8J2YD57_9BACL</name>
<dbReference type="PANTHER" id="PTHR43692">
    <property type="entry name" value="UDP-N-ACETYLMURAMOYLALANINE--D-GLUTAMATE LIGASE"/>
    <property type="match status" value="1"/>
</dbReference>
<dbReference type="SUPFAM" id="SSF53244">
    <property type="entry name" value="MurD-like peptide ligases, peptide-binding domain"/>
    <property type="match status" value="1"/>
</dbReference>
<dbReference type="GO" id="GO:0051301">
    <property type="term" value="P:cell division"/>
    <property type="evidence" value="ECO:0007669"/>
    <property type="project" value="UniProtKB-KW"/>
</dbReference>
<feature type="binding site" evidence="17">
    <location>
        <begin position="120"/>
        <end position="126"/>
    </location>
    <ligand>
        <name>ATP</name>
        <dbReference type="ChEBI" id="CHEBI:30616"/>
    </ligand>
</feature>
<gene>
    <name evidence="17 21" type="primary">murD</name>
    <name evidence="21" type="ORF">GCM10011571_25780</name>
</gene>
<comment type="function">
    <text evidence="1 17 18">Cell wall formation. Catalyzes the addition of glutamate to the nucleotide precursor UDP-N-acetylmuramoyl-L-alanine (UMA).</text>
</comment>
<evidence type="ECO:0000256" key="10">
    <source>
        <dbReference type="ARBA" id="ARBA00022840"/>
    </source>
</evidence>
<dbReference type="SUPFAM" id="SSF53623">
    <property type="entry name" value="MurD-like peptide ligases, catalytic domain"/>
    <property type="match status" value="1"/>
</dbReference>
<dbReference type="InterPro" id="IPR013221">
    <property type="entry name" value="Mur_ligase_cen"/>
</dbReference>
<evidence type="ECO:0000256" key="11">
    <source>
        <dbReference type="ARBA" id="ARBA00022960"/>
    </source>
</evidence>
<feature type="domain" description="Mur ligase central" evidence="20">
    <location>
        <begin position="118"/>
        <end position="297"/>
    </location>
</feature>
<evidence type="ECO:0000256" key="4">
    <source>
        <dbReference type="ARBA" id="ARBA00010416"/>
    </source>
</evidence>
<dbReference type="Pfam" id="PF02875">
    <property type="entry name" value="Mur_ligase_C"/>
    <property type="match status" value="1"/>
</dbReference>
<dbReference type="GO" id="GO:0008360">
    <property type="term" value="P:regulation of cell shape"/>
    <property type="evidence" value="ECO:0007669"/>
    <property type="project" value="UniProtKB-KW"/>
</dbReference>
<dbReference type="RefSeq" id="WP_229751972.1">
    <property type="nucleotide sequence ID" value="NZ_BMHQ01000009.1"/>
</dbReference>
<dbReference type="AlphaFoldDB" id="A0A8J2YD57"/>
<comment type="similarity">
    <text evidence="4 17">Belongs to the MurCDEF family.</text>
</comment>
<keyword evidence="22" id="KW-1185">Reference proteome</keyword>
<evidence type="ECO:0000256" key="6">
    <source>
        <dbReference type="ARBA" id="ARBA00015655"/>
    </source>
</evidence>
<keyword evidence="9 17" id="KW-0547">Nucleotide-binding</keyword>
<evidence type="ECO:0000313" key="21">
    <source>
        <dbReference type="EMBL" id="GGE22530.1"/>
    </source>
</evidence>
<keyword evidence="17 18" id="KW-0131">Cell cycle</keyword>
<evidence type="ECO:0000256" key="12">
    <source>
        <dbReference type="ARBA" id="ARBA00022984"/>
    </source>
</evidence>
<dbReference type="InterPro" id="IPR036565">
    <property type="entry name" value="Mur-like_cat_sf"/>
</dbReference>
<evidence type="ECO:0000256" key="13">
    <source>
        <dbReference type="ARBA" id="ARBA00023316"/>
    </source>
</evidence>
<evidence type="ECO:0000259" key="20">
    <source>
        <dbReference type="Pfam" id="PF08245"/>
    </source>
</evidence>
<accession>A0A8J2YD57</accession>
<dbReference type="Gene3D" id="3.90.190.20">
    <property type="entry name" value="Mur ligase, C-terminal domain"/>
    <property type="match status" value="1"/>
</dbReference>
<feature type="domain" description="Mur ligase C-terminal" evidence="19">
    <location>
        <begin position="319"/>
        <end position="433"/>
    </location>
</feature>
<dbReference type="GO" id="GO:0005524">
    <property type="term" value="F:ATP binding"/>
    <property type="evidence" value="ECO:0007669"/>
    <property type="project" value="UniProtKB-UniRule"/>
</dbReference>
<dbReference type="Proteomes" id="UP000625210">
    <property type="component" value="Unassembled WGS sequence"/>
</dbReference>
<reference evidence="21" key="2">
    <citation type="submission" date="2020-09" db="EMBL/GenBank/DDBJ databases">
        <authorList>
            <person name="Sun Q."/>
            <person name="Zhou Y."/>
        </authorList>
    </citation>
    <scope>NUCLEOTIDE SEQUENCE</scope>
    <source>
        <strain evidence="21">CGMCC 1.15179</strain>
    </source>
</reference>
<evidence type="ECO:0000256" key="16">
    <source>
        <dbReference type="ARBA" id="ARBA00047632"/>
    </source>
</evidence>
<dbReference type="EMBL" id="BMHQ01000009">
    <property type="protein sequence ID" value="GGE22530.1"/>
    <property type="molecule type" value="Genomic_DNA"/>
</dbReference>
<evidence type="ECO:0000256" key="9">
    <source>
        <dbReference type="ARBA" id="ARBA00022741"/>
    </source>
</evidence>
<evidence type="ECO:0000256" key="1">
    <source>
        <dbReference type="ARBA" id="ARBA00002734"/>
    </source>
</evidence>
<sequence>MSSSVGEWTGQNIIVLGLARSGVAVAKLLSRLGARVTVNDRKPRSECPEAAELEQMGIPVICGGHPKDLIGDHIDLLVKNPGIPYHVPPVQQALSRNIPVVTEVEIAWRITNSPIAAITGSNGKTTTTTLVGEMLQAGGVKARIAGNIGKALTEVVEELADDEWLVAELSSFQLKGTERFRPRVGALLNVVSAHLDYHKEMSDYVRSKSKLFQNQTAQDIAVLNRDSDTCRQVAETVPGEIWWFSRRERVNRGVDVEEGWITLRLPGAENQRLMPADEVALPGAFNLDNALAAAAVAWGCGCPAKAIRETLSSFTGVEHRMEFVREVDGIRFYNNSKATNAEATMGALQAFDSPIVLVAGGLDRGVDFRELLPLLRSRVKGIVTYGQAGSVLMERAEEAEVPLRESAEDVAEAAQKAARLAEAGDVVLLSPACASWDMYTSFEERGRIFKQAVHSL</sequence>
<reference evidence="21" key="1">
    <citation type="journal article" date="2014" name="Int. J. Syst. Evol. Microbiol.">
        <title>Complete genome sequence of Corynebacterium casei LMG S-19264T (=DSM 44701T), isolated from a smear-ripened cheese.</title>
        <authorList>
            <consortium name="US DOE Joint Genome Institute (JGI-PGF)"/>
            <person name="Walter F."/>
            <person name="Albersmeier A."/>
            <person name="Kalinowski J."/>
            <person name="Ruckert C."/>
        </authorList>
    </citation>
    <scope>NUCLEOTIDE SEQUENCE</scope>
    <source>
        <strain evidence="21">CGMCC 1.15179</strain>
    </source>
</reference>
<keyword evidence="7 17" id="KW-0963">Cytoplasm</keyword>
<keyword evidence="11 17" id="KW-0133">Cell shape</keyword>
<dbReference type="InterPro" id="IPR036615">
    <property type="entry name" value="Mur_ligase_C_dom_sf"/>
</dbReference>
<dbReference type="InterPro" id="IPR005762">
    <property type="entry name" value="MurD"/>
</dbReference>
<keyword evidence="17 18" id="KW-0132">Cell division</keyword>
<dbReference type="HAMAP" id="MF_00639">
    <property type="entry name" value="MurD"/>
    <property type="match status" value="1"/>
</dbReference>
<dbReference type="Pfam" id="PF08245">
    <property type="entry name" value="Mur_ligase_M"/>
    <property type="match status" value="1"/>
</dbReference>
<keyword evidence="10 17" id="KW-0067">ATP-binding</keyword>
<dbReference type="EC" id="6.3.2.9" evidence="5 17"/>
<dbReference type="SUPFAM" id="SSF51984">
    <property type="entry name" value="MurCD N-terminal domain"/>
    <property type="match status" value="1"/>
</dbReference>
<evidence type="ECO:0000256" key="5">
    <source>
        <dbReference type="ARBA" id="ARBA00012212"/>
    </source>
</evidence>
<organism evidence="21 22">
    <name type="scientific">Marinithermofilum abyssi</name>
    <dbReference type="NCBI Taxonomy" id="1571185"/>
    <lineage>
        <taxon>Bacteria</taxon>
        <taxon>Bacillati</taxon>
        <taxon>Bacillota</taxon>
        <taxon>Bacilli</taxon>
        <taxon>Bacillales</taxon>
        <taxon>Thermoactinomycetaceae</taxon>
        <taxon>Marinithermofilum</taxon>
    </lineage>
</organism>
<evidence type="ECO:0000256" key="8">
    <source>
        <dbReference type="ARBA" id="ARBA00022598"/>
    </source>
</evidence>
<dbReference type="Gene3D" id="3.40.1190.10">
    <property type="entry name" value="Mur-like, catalytic domain"/>
    <property type="match status" value="1"/>
</dbReference>
<dbReference type="GO" id="GO:0009252">
    <property type="term" value="P:peptidoglycan biosynthetic process"/>
    <property type="evidence" value="ECO:0007669"/>
    <property type="project" value="UniProtKB-UniRule"/>
</dbReference>
<dbReference type="NCBIfam" id="TIGR01087">
    <property type="entry name" value="murD"/>
    <property type="match status" value="1"/>
</dbReference>
<evidence type="ECO:0000313" key="22">
    <source>
        <dbReference type="Proteomes" id="UP000625210"/>
    </source>
</evidence>
<evidence type="ECO:0000259" key="19">
    <source>
        <dbReference type="Pfam" id="PF02875"/>
    </source>
</evidence>
<evidence type="ECO:0000256" key="7">
    <source>
        <dbReference type="ARBA" id="ARBA00022490"/>
    </source>
</evidence>
<keyword evidence="13 17" id="KW-0961">Cell wall biogenesis/degradation</keyword>
<keyword evidence="12 17" id="KW-0573">Peptidoglycan synthesis</keyword>
<dbReference type="GO" id="GO:0008764">
    <property type="term" value="F:UDP-N-acetylmuramoylalanine-D-glutamate ligase activity"/>
    <property type="evidence" value="ECO:0007669"/>
    <property type="project" value="UniProtKB-UniRule"/>
</dbReference>
<dbReference type="PANTHER" id="PTHR43692:SF1">
    <property type="entry name" value="UDP-N-ACETYLMURAMOYLALANINE--D-GLUTAMATE LIGASE"/>
    <property type="match status" value="1"/>
</dbReference>
<evidence type="ECO:0000256" key="3">
    <source>
        <dbReference type="ARBA" id="ARBA00004752"/>
    </source>
</evidence>
<dbReference type="Gene3D" id="3.40.50.720">
    <property type="entry name" value="NAD(P)-binding Rossmann-like Domain"/>
    <property type="match status" value="1"/>
</dbReference>
<protein>
    <recommendedName>
        <fullName evidence="6 17">UDP-N-acetylmuramoylalanine--D-glutamate ligase</fullName>
        <ecNumber evidence="5 17">6.3.2.9</ecNumber>
    </recommendedName>
    <alternativeName>
        <fullName evidence="15 17">D-glutamic acid-adding enzyme</fullName>
    </alternativeName>
    <alternativeName>
        <fullName evidence="14 17">UDP-N-acetylmuramoyl-L-alanyl-D-glutamate synthetase</fullName>
    </alternativeName>
</protein>
<evidence type="ECO:0000256" key="15">
    <source>
        <dbReference type="ARBA" id="ARBA00032324"/>
    </source>
</evidence>
<dbReference type="GO" id="GO:0005737">
    <property type="term" value="C:cytoplasm"/>
    <property type="evidence" value="ECO:0007669"/>
    <property type="project" value="UniProtKB-SubCell"/>
</dbReference>
<evidence type="ECO:0000256" key="17">
    <source>
        <dbReference type="HAMAP-Rule" id="MF_00639"/>
    </source>
</evidence>
<dbReference type="InterPro" id="IPR004101">
    <property type="entry name" value="Mur_ligase_C"/>
</dbReference>
<evidence type="ECO:0000256" key="2">
    <source>
        <dbReference type="ARBA" id="ARBA00004496"/>
    </source>
</evidence>
<comment type="pathway">
    <text evidence="3 17 18">Cell wall biogenesis; peptidoglycan biosynthesis.</text>
</comment>
<comment type="catalytic activity">
    <reaction evidence="16 17 18">
        <text>UDP-N-acetyl-alpha-D-muramoyl-L-alanine + D-glutamate + ATP = UDP-N-acetyl-alpha-D-muramoyl-L-alanyl-D-glutamate + ADP + phosphate + H(+)</text>
        <dbReference type="Rhea" id="RHEA:16429"/>
        <dbReference type="ChEBI" id="CHEBI:15378"/>
        <dbReference type="ChEBI" id="CHEBI:29986"/>
        <dbReference type="ChEBI" id="CHEBI:30616"/>
        <dbReference type="ChEBI" id="CHEBI:43474"/>
        <dbReference type="ChEBI" id="CHEBI:83898"/>
        <dbReference type="ChEBI" id="CHEBI:83900"/>
        <dbReference type="ChEBI" id="CHEBI:456216"/>
        <dbReference type="EC" id="6.3.2.9"/>
    </reaction>
</comment>
<keyword evidence="8 17" id="KW-0436">Ligase</keyword>
<dbReference type="Pfam" id="PF21799">
    <property type="entry name" value="MurD-like_N"/>
    <property type="match status" value="1"/>
</dbReference>
<comment type="caution">
    <text evidence="21">The sequence shown here is derived from an EMBL/GenBank/DDBJ whole genome shotgun (WGS) entry which is preliminary data.</text>
</comment>
<evidence type="ECO:0000256" key="18">
    <source>
        <dbReference type="RuleBase" id="RU003664"/>
    </source>
</evidence>
<dbReference type="GO" id="GO:0071555">
    <property type="term" value="P:cell wall organization"/>
    <property type="evidence" value="ECO:0007669"/>
    <property type="project" value="UniProtKB-KW"/>
</dbReference>